<keyword evidence="1" id="KW-0472">Membrane</keyword>
<sequence>MVTDRPVFHFPLWVEGTLVLVVLLCQVGMPTVSLAHSILNVIIAGTMALCLRFNPDVDCRRAQNQSKSTGLRRLDTED</sequence>
<feature type="transmembrane region" description="Helical" evidence="1">
    <location>
        <begin position="12"/>
        <end position="29"/>
    </location>
</feature>
<dbReference type="Proteomes" id="UP000807306">
    <property type="component" value="Unassembled WGS sequence"/>
</dbReference>
<comment type="caution">
    <text evidence="2">The sequence shown here is derived from an EMBL/GenBank/DDBJ whole genome shotgun (WGS) entry which is preliminary data.</text>
</comment>
<gene>
    <name evidence="2" type="ORF">CPB83DRAFT_847566</name>
</gene>
<dbReference type="EMBL" id="MU157832">
    <property type="protein sequence ID" value="KAF9532274.1"/>
    <property type="molecule type" value="Genomic_DNA"/>
</dbReference>
<organism evidence="2 3">
    <name type="scientific">Crepidotus variabilis</name>
    <dbReference type="NCBI Taxonomy" id="179855"/>
    <lineage>
        <taxon>Eukaryota</taxon>
        <taxon>Fungi</taxon>
        <taxon>Dikarya</taxon>
        <taxon>Basidiomycota</taxon>
        <taxon>Agaricomycotina</taxon>
        <taxon>Agaricomycetes</taxon>
        <taxon>Agaricomycetidae</taxon>
        <taxon>Agaricales</taxon>
        <taxon>Agaricineae</taxon>
        <taxon>Crepidotaceae</taxon>
        <taxon>Crepidotus</taxon>
    </lineage>
</organism>
<reference evidence="2" key="1">
    <citation type="submission" date="2020-11" db="EMBL/GenBank/DDBJ databases">
        <authorList>
            <consortium name="DOE Joint Genome Institute"/>
            <person name="Ahrendt S."/>
            <person name="Riley R."/>
            <person name="Andreopoulos W."/>
            <person name="Labutti K."/>
            <person name="Pangilinan J."/>
            <person name="Ruiz-Duenas F.J."/>
            <person name="Barrasa J.M."/>
            <person name="Sanchez-Garcia M."/>
            <person name="Camarero S."/>
            <person name="Miyauchi S."/>
            <person name="Serrano A."/>
            <person name="Linde D."/>
            <person name="Babiker R."/>
            <person name="Drula E."/>
            <person name="Ayuso-Fernandez I."/>
            <person name="Pacheco R."/>
            <person name="Padilla G."/>
            <person name="Ferreira P."/>
            <person name="Barriuso J."/>
            <person name="Kellner H."/>
            <person name="Castanera R."/>
            <person name="Alfaro M."/>
            <person name="Ramirez L."/>
            <person name="Pisabarro A.G."/>
            <person name="Kuo A."/>
            <person name="Tritt A."/>
            <person name="Lipzen A."/>
            <person name="He G."/>
            <person name="Yan M."/>
            <person name="Ng V."/>
            <person name="Cullen D."/>
            <person name="Martin F."/>
            <person name="Rosso M.-N."/>
            <person name="Henrissat B."/>
            <person name="Hibbett D."/>
            <person name="Martinez A.T."/>
            <person name="Grigoriev I.V."/>
        </authorList>
    </citation>
    <scope>NUCLEOTIDE SEQUENCE</scope>
    <source>
        <strain evidence="2">CBS 506.95</strain>
    </source>
</reference>
<proteinExistence type="predicted"/>
<keyword evidence="1" id="KW-0812">Transmembrane</keyword>
<feature type="transmembrane region" description="Helical" evidence="1">
    <location>
        <begin position="35"/>
        <end position="53"/>
    </location>
</feature>
<dbReference type="AlphaFoldDB" id="A0A9P6ENP4"/>
<accession>A0A9P6ENP4</accession>
<evidence type="ECO:0000256" key="1">
    <source>
        <dbReference type="SAM" id="Phobius"/>
    </source>
</evidence>
<name>A0A9P6ENP4_9AGAR</name>
<evidence type="ECO:0000313" key="3">
    <source>
        <dbReference type="Proteomes" id="UP000807306"/>
    </source>
</evidence>
<protein>
    <submittedName>
        <fullName evidence="2">Uncharacterized protein</fullName>
    </submittedName>
</protein>
<evidence type="ECO:0000313" key="2">
    <source>
        <dbReference type="EMBL" id="KAF9532274.1"/>
    </source>
</evidence>
<keyword evidence="1" id="KW-1133">Transmembrane helix</keyword>
<keyword evidence="3" id="KW-1185">Reference proteome</keyword>